<gene>
    <name evidence="2" type="ORF">ERX40_08355</name>
</gene>
<dbReference type="Pfam" id="PF08241">
    <property type="entry name" value="Methyltransf_11"/>
    <property type="match status" value="1"/>
</dbReference>
<keyword evidence="3" id="KW-1185">Reference proteome</keyword>
<reference evidence="2 3" key="1">
    <citation type="submission" date="2019-01" db="EMBL/GenBank/DDBJ databases">
        <title>Draft genome sequences of the type strains of six Macrococcus species.</title>
        <authorList>
            <person name="Mazhar S."/>
            <person name="Altermann E."/>
            <person name="Hill C."/>
            <person name="Mcauliffe O."/>
        </authorList>
    </citation>
    <scope>NUCLEOTIDE SEQUENCE [LARGE SCALE GENOMIC DNA]</scope>
    <source>
        <strain evidence="2 3">ATCC 51828</strain>
    </source>
</reference>
<evidence type="ECO:0000313" key="3">
    <source>
        <dbReference type="Proteomes" id="UP000295280"/>
    </source>
</evidence>
<dbReference type="GO" id="GO:0008757">
    <property type="term" value="F:S-adenosylmethionine-dependent methyltransferase activity"/>
    <property type="evidence" value="ECO:0007669"/>
    <property type="project" value="InterPro"/>
</dbReference>
<keyword evidence="2" id="KW-0489">Methyltransferase</keyword>
<dbReference type="AlphaFoldDB" id="A0A9Q8CKN6"/>
<dbReference type="GO" id="GO:0032259">
    <property type="term" value="P:methylation"/>
    <property type="evidence" value="ECO:0007669"/>
    <property type="project" value="UniProtKB-KW"/>
</dbReference>
<feature type="domain" description="Methyltransferase type 11" evidence="1">
    <location>
        <begin position="6"/>
        <end position="52"/>
    </location>
</feature>
<protein>
    <submittedName>
        <fullName evidence="2">Methyltransferase domain-containing protein</fullName>
    </submittedName>
</protein>
<dbReference type="InterPro" id="IPR013216">
    <property type="entry name" value="Methyltransf_11"/>
</dbReference>
<dbReference type="EMBL" id="SCWD01000003">
    <property type="protein sequence ID" value="TDM00813.1"/>
    <property type="molecule type" value="Genomic_DNA"/>
</dbReference>
<dbReference type="InterPro" id="IPR029063">
    <property type="entry name" value="SAM-dependent_MTases_sf"/>
</dbReference>
<dbReference type="SUPFAM" id="SSF53335">
    <property type="entry name" value="S-adenosyl-L-methionine-dependent methyltransferases"/>
    <property type="match status" value="1"/>
</dbReference>
<organism evidence="2 3">
    <name type="scientific">Macrococcus carouselicus</name>
    <dbReference type="NCBI Taxonomy" id="69969"/>
    <lineage>
        <taxon>Bacteria</taxon>
        <taxon>Bacillati</taxon>
        <taxon>Bacillota</taxon>
        <taxon>Bacilli</taxon>
        <taxon>Bacillales</taxon>
        <taxon>Staphylococcaceae</taxon>
        <taxon>Macrococcus</taxon>
    </lineage>
</organism>
<name>A0A9Q8CKN6_9STAP</name>
<dbReference type="Gene3D" id="3.40.50.150">
    <property type="entry name" value="Vaccinia Virus protein VP39"/>
    <property type="match status" value="1"/>
</dbReference>
<accession>A0A9Q8CKN6</accession>
<comment type="caution">
    <text evidence="2">The sequence shown here is derived from an EMBL/GenBank/DDBJ whole genome shotgun (WGS) entry which is preliminary data.</text>
</comment>
<evidence type="ECO:0000313" key="2">
    <source>
        <dbReference type="EMBL" id="TDM00813.1"/>
    </source>
</evidence>
<proteinExistence type="predicted"/>
<dbReference type="RefSeq" id="WP_133418050.1">
    <property type="nucleotide sequence ID" value="NZ_SCWD01000003.1"/>
</dbReference>
<sequence length="68" mass="7795">MQGSIEDLEPLNFKHHEFDVLMSSFAFHYLPDSEGIGEEVKEILTISGTFIFSIEHPVYTAYGSQDWI</sequence>
<keyword evidence="2" id="KW-0808">Transferase</keyword>
<dbReference type="OrthoDB" id="9791837at2"/>
<evidence type="ECO:0000259" key="1">
    <source>
        <dbReference type="Pfam" id="PF08241"/>
    </source>
</evidence>
<dbReference type="Proteomes" id="UP000295280">
    <property type="component" value="Unassembled WGS sequence"/>
</dbReference>